<dbReference type="CDD" id="cd03398">
    <property type="entry name" value="PAP2_haloperoxidase"/>
    <property type="match status" value="1"/>
</dbReference>
<dbReference type="PANTHER" id="PTHR34599:SF1">
    <property type="entry name" value="PHOSPHATIDIC ACID PHOSPHATASE TYPE 2_HALOPEROXIDASE DOMAIN-CONTAINING PROTEIN"/>
    <property type="match status" value="1"/>
</dbReference>
<dbReference type="EMBL" id="JAPDFR010000001">
    <property type="protein sequence ID" value="KAK0392291.1"/>
    <property type="molecule type" value="Genomic_DNA"/>
</dbReference>
<evidence type="ECO:0000256" key="1">
    <source>
        <dbReference type="SAM" id="SignalP"/>
    </source>
</evidence>
<dbReference type="InterPro" id="IPR036938">
    <property type="entry name" value="PAP2/HPO_sf"/>
</dbReference>
<dbReference type="InterPro" id="IPR000326">
    <property type="entry name" value="PAP2/HPO"/>
</dbReference>
<keyword evidence="1" id="KW-0732">Signal</keyword>
<reference evidence="3" key="1">
    <citation type="submission" date="2022-10" db="EMBL/GenBank/DDBJ databases">
        <title>Determination and structural analysis of whole genome sequence of Sarocladium strictum F4-1.</title>
        <authorList>
            <person name="Hu L."/>
            <person name="Jiang Y."/>
        </authorList>
    </citation>
    <scope>NUCLEOTIDE SEQUENCE</scope>
    <source>
        <strain evidence="3">F4-1</strain>
    </source>
</reference>
<dbReference type="Pfam" id="PF01569">
    <property type="entry name" value="PAP2"/>
    <property type="match status" value="1"/>
</dbReference>
<evidence type="ECO:0000313" key="3">
    <source>
        <dbReference type="EMBL" id="KAK0392291.1"/>
    </source>
</evidence>
<sequence length="420" mass="45536">MISTPIMRTIFLAIFAVGASAAYTGDIVQYWVNQSAALVSGPVVGGLPSPSSSWFPAIVHGAIYSAAVTSRKESRAFQQLAVSHAAHDALAWTFHGARLGNDIDAALRDVLSDIGIAQGSATYRKAARIGRDAAAEVAKKRADDGLNNFVDYVFGPEKPGVYQRTPGGRPLPDQPNAQFLRPFGGLKNIARFRSPAPPKATGKGYEKWVLEVKNIGSLNSTTRTADQTEIAYFWQESSVTGWNKFAHAIIKNSLANDVVASAKFYAQLNYALANAAIGSWDAKYTYNHWRPVTAIHRKGIWLESGRDVSDPDWVPLLRPTPSHPDYTSTHATFGGAGAAVLQSFNGGDGIDAAFSSNVTLDNQGVITRRYKSIARAELENARSRIYGGIHFTYAGTQGSALGRAIAEETLRLFDEHWDEF</sequence>
<proteinExistence type="predicted"/>
<dbReference type="SUPFAM" id="SSF48317">
    <property type="entry name" value="Acid phosphatase/Vanadium-dependent haloperoxidase"/>
    <property type="match status" value="1"/>
</dbReference>
<comment type="caution">
    <text evidence="3">The sequence shown here is derived from an EMBL/GenBank/DDBJ whole genome shotgun (WGS) entry which is preliminary data.</text>
</comment>
<dbReference type="AlphaFoldDB" id="A0AA39GSG1"/>
<accession>A0AA39GSG1</accession>
<evidence type="ECO:0000259" key="2">
    <source>
        <dbReference type="Pfam" id="PF01569"/>
    </source>
</evidence>
<dbReference type="Proteomes" id="UP001175261">
    <property type="component" value="Unassembled WGS sequence"/>
</dbReference>
<gene>
    <name evidence="3" type="ORF">NLU13_1787</name>
</gene>
<feature type="signal peptide" evidence="1">
    <location>
        <begin position="1"/>
        <end position="21"/>
    </location>
</feature>
<dbReference type="InterPro" id="IPR052559">
    <property type="entry name" value="V-haloperoxidase"/>
</dbReference>
<keyword evidence="4" id="KW-1185">Reference proteome</keyword>
<feature type="chain" id="PRO_5041419147" description="Phosphatidic acid phosphatase type 2/haloperoxidase domain-containing protein" evidence="1">
    <location>
        <begin position="22"/>
        <end position="420"/>
    </location>
</feature>
<name>A0AA39GSG1_SARSR</name>
<protein>
    <recommendedName>
        <fullName evidence="2">Phosphatidic acid phosphatase type 2/haloperoxidase domain-containing protein</fullName>
    </recommendedName>
</protein>
<evidence type="ECO:0000313" key="4">
    <source>
        <dbReference type="Proteomes" id="UP001175261"/>
    </source>
</evidence>
<feature type="domain" description="Phosphatidic acid phosphatase type 2/haloperoxidase" evidence="2">
    <location>
        <begin position="265"/>
        <end position="414"/>
    </location>
</feature>
<dbReference type="Gene3D" id="1.10.606.20">
    <property type="match status" value="1"/>
</dbReference>
<dbReference type="PANTHER" id="PTHR34599">
    <property type="entry name" value="PEROXIDASE-RELATED"/>
    <property type="match status" value="1"/>
</dbReference>
<organism evidence="3 4">
    <name type="scientific">Sarocladium strictum</name>
    <name type="common">Black bundle disease fungus</name>
    <name type="synonym">Acremonium strictum</name>
    <dbReference type="NCBI Taxonomy" id="5046"/>
    <lineage>
        <taxon>Eukaryota</taxon>
        <taxon>Fungi</taxon>
        <taxon>Dikarya</taxon>
        <taxon>Ascomycota</taxon>
        <taxon>Pezizomycotina</taxon>
        <taxon>Sordariomycetes</taxon>
        <taxon>Hypocreomycetidae</taxon>
        <taxon>Hypocreales</taxon>
        <taxon>Sarocladiaceae</taxon>
        <taxon>Sarocladium</taxon>
    </lineage>
</organism>